<dbReference type="PANTHER" id="PTHR34566:SF2">
    <property type="entry name" value="ALTERED INHERITANCE OF MITOCHONDRIA PROTEIN"/>
    <property type="match status" value="1"/>
</dbReference>
<dbReference type="AlphaFoldDB" id="A0A8X8WGK1"/>
<comment type="caution">
    <text evidence="2">The sequence shown here is derived from an EMBL/GenBank/DDBJ whole genome shotgun (WGS) entry which is preliminary data.</text>
</comment>
<evidence type="ECO:0000313" key="2">
    <source>
        <dbReference type="EMBL" id="KAG6394568.1"/>
    </source>
</evidence>
<feature type="compositionally biased region" description="Polar residues" evidence="1">
    <location>
        <begin position="31"/>
        <end position="43"/>
    </location>
</feature>
<keyword evidence="3" id="KW-1185">Reference proteome</keyword>
<dbReference type="EMBL" id="PNBA02000017">
    <property type="protein sequence ID" value="KAG6394568.1"/>
    <property type="molecule type" value="Genomic_DNA"/>
</dbReference>
<feature type="region of interest" description="Disordered" evidence="1">
    <location>
        <begin position="225"/>
        <end position="249"/>
    </location>
</feature>
<evidence type="ECO:0000256" key="1">
    <source>
        <dbReference type="SAM" id="MobiDB-lite"/>
    </source>
</evidence>
<reference evidence="2" key="2">
    <citation type="submission" date="2020-08" db="EMBL/GenBank/DDBJ databases">
        <title>Plant Genome Project.</title>
        <authorList>
            <person name="Zhang R.-G."/>
        </authorList>
    </citation>
    <scope>NUCLEOTIDE SEQUENCE</scope>
    <source>
        <strain evidence="2">Huo1</strain>
        <tissue evidence="2">Leaf</tissue>
    </source>
</reference>
<dbReference type="PANTHER" id="PTHR34566">
    <property type="entry name" value="ALTERED INHERITANCE OF MITOCHONDRIA PROTEIN"/>
    <property type="match status" value="1"/>
</dbReference>
<evidence type="ECO:0000313" key="3">
    <source>
        <dbReference type="Proteomes" id="UP000298416"/>
    </source>
</evidence>
<feature type="region of interest" description="Disordered" evidence="1">
    <location>
        <begin position="18"/>
        <end position="44"/>
    </location>
</feature>
<protein>
    <submittedName>
        <fullName evidence="2">Uncharacterized protein</fullName>
    </submittedName>
</protein>
<name>A0A8X8WGK1_SALSN</name>
<accession>A0A8X8WGK1</accession>
<proteinExistence type="predicted"/>
<reference evidence="2" key="1">
    <citation type="submission" date="2018-01" db="EMBL/GenBank/DDBJ databases">
        <authorList>
            <person name="Mao J.F."/>
        </authorList>
    </citation>
    <scope>NUCLEOTIDE SEQUENCE</scope>
    <source>
        <strain evidence="2">Huo1</strain>
        <tissue evidence="2">Leaf</tissue>
    </source>
</reference>
<gene>
    <name evidence="2" type="ORF">SASPL_145157</name>
</gene>
<sequence length="318" mass="34774">MIEEVRAGFAALNHKFGATPEDGASSENRDSNSVSAGNKSTSPMPIFDGSEPLVWLARANQYFLVNKTSSDRRVDVAMLAIDGPAKPWKQLLVRRCPSLSWDKFVQELLQRFGDTITSGSCVAGNSSKYSTSADERTGLAVGVKTRLHDRGSACGFRGPQPQVQSNAGGRRVDVAMLALDGPAKPWKQLLVRRCPSLSWDKFVQELLQRFGDTITSGSCVVGNSSKYSNGNRSPVPQHRSPQPANVSSHGGQIGIRLVLSHVTKGHSSTIGLAFFHLRRFTRNANLIANGVAKNIRRVGNQIKQSIDDIMYPYRKRPK</sequence>
<organism evidence="2">
    <name type="scientific">Salvia splendens</name>
    <name type="common">Scarlet sage</name>
    <dbReference type="NCBI Taxonomy" id="180675"/>
    <lineage>
        <taxon>Eukaryota</taxon>
        <taxon>Viridiplantae</taxon>
        <taxon>Streptophyta</taxon>
        <taxon>Embryophyta</taxon>
        <taxon>Tracheophyta</taxon>
        <taxon>Spermatophyta</taxon>
        <taxon>Magnoliopsida</taxon>
        <taxon>eudicotyledons</taxon>
        <taxon>Gunneridae</taxon>
        <taxon>Pentapetalae</taxon>
        <taxon>asterids</taxon>
        <taxon>lamiids</taxon>
        <taxon>Lamiales</taxon>
        <taxon>Lamiaceae</taxon>
        <taxon>Nepetoideae</taxon>
        <taxon>Mentheae</taxon>
        <taxon>Salviinae</taxon>
        <taxon>Salvia</taxon>
        <taxon>Salvia subgen. Calosphace</taxon>
        <taxon>core Calosphace</taxon>
    </lineage>
</organism>
<dbReference type="Proteomes" id="UP000298416">
    <property type="component" value="Unassembled WGS sequence"/>
</dbReference>